<dbReference type="PhylomeDB" id="A0A0G4EQ83"/>
<gene>
    <name evidence="2" type="ORF">Vbra_1517</name>
</gene>
<dbReference type="InterPro" id="IPR050281">
    <property type="entry name" value="Flavin_monoamine_oxidase"/>
</dbReference>
<dbReference type="InParanoid" id="A0A0G4EQ83"/>
<feature type="region of interest" description="Disordered" evidence="1">
    <location>
        <begin position="247"/>
        <end position="275"/>
    </location>
</feature>
<name>A0A0G4EQ83_VITBC</name>
<feature type="region of interest" description="Disordered" evidence="1">
    <location>
        <begin position="298"/>
        <end position="336"/>
    </location>
</feature>
<dbReference type="Proteomes" id="UP000041254">
    <property type="component" value="Unassembled WGS sequence"/>
</dbReference>
<organism evidence="2 3">
    <name type="scientific">Vitrella brassicaformis (strain CCMP3155)</name>
    <dbReference type="NCBI Taxonomy" id="1169540"/>
    <lineage>
        <taxon>Eukaryota</taxon>
        <taxon>Sar</taxon>
        <taxon>Alveolata</taxon>
        <taxon>Colpodellida</taxon>
        <taxon>Vitrellaceae</taxon>
        <taxon>Vitrella</taxon>
    </lineage>
</organism>
<proteinExistence type="predicted"/>
<dbReference type="EMBL" id="CDMY01000284">
    <property type="protein sequence ID" value="CEL99601.1"/>
    <property type="molecule type" value="Genomic_DNA"/>
</dbReference>
<evidence type="ECO:0008006" key="4">
    <source>
        <dbReference type="Google" id="ProtNLM"/>
    </source>
</evidence>
<dbReference type="PANTHER" id="PTHR10742:SF410">
    <property type="entry name" value="LYSINE-SPECIFIC HISTONE DEMETHYLASE 2"/>
    <property type="match status" value="1"/>
</dbReference>
<feature type="compositionally biased region" description="Basic and acidic residues" evidence="1">
    <location>
        <begin position="298"/>
        <end position="311"/>
    </location>
</feature>
<dbReference type="GO" id="GO:0016491">
    <property type="term" value="F:oxidoreductase activity"/>
    <property type="evidence" value="ECO:0007669"/>
    <property type="project" value="TreeGrafter"/>
</dbReference>
<accession>A0A0G4EQ83</accession>
<dbReference type="OrthoDB" id="7777654at2759"/>
<dbReference type="PANTHER" id="PTHR10742">
    <property type="entry name" value="FLAVIN MONOAMINE OXIDASE"/>
    <property type="match status" value="1"/>
</dbReference>
<dbReference type="InterPro" id="IPR036188">
    <property type="entry name" value="FAD/NAD-bd_sf"/>
</dbReference>
<dbReference type="Gene3D" id="3.50.50.60">
    <property type="entry name" value="FAD/NAD(P)-binding domain"/>
    <property type="match status" value="1"/>
</dbReference>
<feature type="compositionally biased region" description="Basic and acidic residues" evidence="1">
    <location>
        <begin position="1"/>
        <end position="31"/>
    </location>
</feature>
<dbReference type="SUPFAM" id="SSF51905">
    <property type="entry name" value="FAD/NAD(P)-binding domain"/>
    <property type="match status" value="1"/>
</dbReference>
<evidence type="ECO:0000256" key="1">
    <source>
        <dbReference type="SAM" id="MobiDB-lite"/>
    </source>
</evidence>
<protein>
    <recommendedName>
        <fullName evidence="4">Amine oxidase domain-containing protein</fullName>
    </recommendedName>
</protein>
<sequence length="375" mass="40883">MGKQRQKERLQGKGDDEPKDHRGWIARERPQRACRQKPPGHHSSGGDSNPGERGGRGGHGNGNGKLLPSRKRRRSPRAPTAQKPSGKRQGSPPREPISCQHDDLLNFMADFDRQGINVPPLVRGDGGNGGVNAHFIVVGAGVAGLTAAAMLKRRGVGGRIHTKTLPAKDSLPETKVDLGANWLHVAPGDPHYPWDLAAALGIETSAVMGGKWEPTEFANWYDEQGRQIPQAIIIKAHLLTERAMAHMVAQKHKEDQATTSPGPFPGQLAALPPFPPSGSSSFQDWFGIALNHALNEEAQARGERRRADERNRNRRKTSRAREQAASLAADQAERDERELEMIRQMGTKTARVRIGILARSMPFSTADNGDYSACG</sequence>
<keyword evidence="3" id="KW-1185">Reference proteome</keyword>
<evidence type="ECO:0000313" key="3">
    <source>
        <dbReference type="Proteomes" id="UP000041254"/>
    </source>
</evidence>
<evidence type="ECO:0000313" key="2">
    <source>
        <dbReference type="EMBL" id="CEL99601.1"/>
    </source>
</evidence>
<feature type="region of interest" description="Disordered" evidence="1">
    <location>
        <begin position="1"/>
        <end position="99"/>
    </location>
</feature>
<dbReference type="VEuPathDB" id="CryptoDB:Vbra_1517"/>
<reference evidence="2 3" key="1">
    <citation type="submission" date="2014-11" db="EMBL/GenBank/DDBJ databases">
        <authorList>
            <person name="Zhu J."/>
            <person name="Qi W."/>
            <person name="Song R."/>
        </authorList>
    </citation>
    <scope>NUCLEOTIDE SEQUENCE [LARGE SCALE GENOMIC DNA]</scope>
</reference>
<dbReference type="AlphaFoldDB" id="A0A0G4EQ83"/>
<dbReference type="STRING" id="1169540.A0A0G4EQ83"/>